<feature type="compositionally biased region" description="Polar residues" evidence="1">
    <location>
        <begin position="85"/>
        <end position="113"/>
    </location>
</feature>
<reference evidence="2" key="1">
    <citation type="submission" date="2014-12" db="EMBL/GenBank/DDBJ databases">
        <title>Insight into the proteome of Arion vulgaris.</title>
        <authorList>
            <person name="Aradska J."/>
            <person name="Bulat T."/>
            <person name="Smidak R."/>
            <person name="Sarate P."/>
            <person name="Gangsoo J."/>
            <person name="Sialana F."/>
            <person name="Bilban M."/>
            <person name="Lubec G."/>
        </authorList>
    </citation>
    <scope>NUCLEOTIDE SEQUENCE</scope>
    <source>
        <tissue evidence="2">Skin</tissue>
    </source>
</reference>
<sequence>QSPLYSSILSGLASSPQLFSSLTTLPPYLTPLKSPNYADLYHHRETIKPPLQHTSYPISDEKTLREHKILKPQSAGAGQHPYHHSNPTSCSSSQHGWPQQKQPTPRQSQATTQLQNLARIAQQLPPYDNIYSGDHSYHQAQGPVFQAVVESMLLAVGKATRQPSSQAPVTSPKGSQAELANTFSEASKKRAQGGNRTQGVGAKR</sequence>
<feature type="compositionally biased region" description="Polar residues" evidence="1">
    <location>
        <begin position="161"/>
        <end position="185"/>
    </location>
</feature>
<evidence type="ECO:0000256" key="1">
    <source>
        <dbReference type="SAM" id="MobiDB-lite"/>
    </source>
</evidence>
<protein>
    <submittedName>
        <fullName evidence="2">Uncharacterized protein</fullName>
    </submittedName>
</protein>
<feature type="region of interest" description="Disordered" evidence="1">
    <location>
        <begin position="158"/>
        <end position="204"/>
    </location>
</feature>
<name>A0A0B6YMM9_9EUPU</name>
<feature type="non-terminal residue" evidence="2">
    <location>
        <position position="204"/>
    </location>
</feature>
<feature type="region of interest" description="Disordered" evidence="1">
    <location>
        <begin position="73"/>
        <end position="113"/>
    </location>
</feature>
<dbReference type="EMBL" id="HACG01010599">
    <property type="protein sequence ID" value="CEK57464.1"/>
    <property type="molecule type" value="Transcribed_RNA"/>
</dbReference>
<feature type="non-terminal residue" evidence="2">
    <location>
        <position position="1"/>
    </location>
</feature>
<gene>
    <name evidence="2" type="primary">ORF30228</name>
</gene>
<evidence type="ECO:0000313" key="2">
    <source>
        <dbReference type="EMBL" id="CEK57464.1"/>
    </source>
</evidence>
<accession>A0A0B6YMM9</accession>
<dbReference type="AlphaFoldDB" id="A0A0B6YMM9"/>
<organism evidence="2">
    <name type="scientific">Arion vulgaris</name>
    <dbReference type="NCBI Taxonomy" id="1028688"/>
    <lineage>
        <taxon>Eukaryota</taxon>
        <taxon>Metazoa</taxon>
        <taxon>Spiralia</taxon>
        <taxon>Lophotrochozoa</taxon>
        <taxon>Mollusca</taxon>
        <taxon>Gastropoda</taxon>
        <taxon>Heterobranchia</taxon>
        <taxon>Euthyneura</taxon>
        <taxon>Panpulmonata</taxon>
        <taxon>Eupulmonata</taxon>
        <taxon>Stylommatophora</taxon>
        <taxon>Helicina</taxon>
        <taxon>Arionoidea</taxon>
        <taxon>Arionidae</taxon>
        <taxon>Arion</taxon>
    </lineage>
</organism>
<proteinExistence type="predicted"/>